<evidence type="ECO:0000256" key="1">
    <source>
        <dbReference type="SAM" id="MobiDB-lite"/>
    </source>
</evidence>
<name>M5U1T0_9BACT</name>
<dbReference type="AlphaFoldDB" id="M5U1T0"/>
<dbReference type="Proteomes" id="UP000011885">
    <property type="component" value="Unassembled WGS sequence"/>
</dbReference>
<reference evidence="2 3" key="1">
    <citation type="journal article" date="2013" name="Mar. Genomics">
        <title>Expression of sulfatases in Rhodopirellula baltica and the diversity of sulfatases in the genus Rhodopirellula.</title>
        <authorList>
            <person name="Wegner C.E."/>
            <person name="Richter-Heitmann T."/>
            <person name="Klindworth A."/>
            <person name="Klockow C."/>
            <person name="Richter M."/>
            <person name="Achstetter T."/>
            <person name="Glockner F.O."/>
            <person name="Harder J."/>
        </authorList>
    </citation>
    <scope>NUCLEOTIDE SEQUENCE [LARGE SCALE GENOMIC DNA]</scope>
    <source>
        <strain evidence="2 3">SM41</strain>
    </source>
</reference>
<accession>M5U1T0</accession>
<proteinExistence type="predicted"/>
<comment type="caution">
    <text evidence="2">The sequence shown here is derived from an EMBL/GenBank/DDBJ whole genome shotgun (WGS) entry which is preliminary data.</text>
</comment>
<protein>
    <submittedName>
        <fullName evidence="2">Uncharacterized protein</fullName>
    </submittedName>
</protein>
<evidence type="ECO:0000313" key="2">
    <source>
        <dbReference type="EMBL" id="EMI55422.1"/>
    </source>
</evidence>
<gene>
    <name evidence="2" type="ORF">RSSM_03127</name>
</gene>
<keyword evidence="3" id="KW-1185">Reference proteome</keyword>
<dbReference type="PATRIC" id="fig|1263870.3.peg.3316"/>
<sequence length="61" mass="6823">MTLADCDAAFLRVCRSLFGERCGRGEVIVSSMMRMLGGVLRHPPSRRQTKRPPSYSPITNL</sequence>
<evidence type="ECO:0000313" key="3">
    <source>
        <dbReference type="Proteomes" id="UP000011885"/>
    </source>
</evidence>
<feature type="region of interest" description="Disordered" evidence="1">
    <location>
        <begin position="39"/>
        <end position="61"/>
    </location>
</feature>
<organism evidence="2 3">
    <name type="scientific">Rhodopirellula sallentina SM41</name>
    <dbReference type="NCBI Taxonomy" id="1263870"/>
    <lineage>
        <taxon>Bacteria</taxon>
        <taxon>Pseudomonadati</taxon>
        <taxon>Planctomycetota</taxon>
        <taxon>Planctomycetia</taxon>
        <taxon>Pirellulales</taxon>
        <taxon>Pirellulaceae</taxon>
        <taxon>Rhodopirellula</taxon>
    </lineage>
</organism>
<dbReference type="EMBL" id="ANOH01000216">
    <property type="protein sequence ID" value="EMI55422.1"/>
    <property type="molecule type" value="Genomic_DNA"/>
</dbReference>